<feature type="region of interest" description="Disordered" evidence="1">
    <location>
        <begin position="46"/>
        <end position="101"/>
    </location>
</feature>
<organism evidence="2 3">
    <name type="scientific">Punica granatum</name>
    <name type="common">Pomegranate</name>
    <dbReference type="NCBI Taxonomy" id="22663"/>
    <lineage>
        <taxon>Eukaryota</taxon>
        <taxon>Viridiplantae</taxon>
        <taxon>Streptophyta</taxon>
        <taxon>Embryophyta</taxon>
        <taxon>Tracheophyta</taxon>
        <taxon>Spermatophyta</taxon>
        <taxon>Magnoliopsida</taxon>
        <taxon>eudicotyledons</taxon>
        <taxon>Gunneridae</taxon>
        <taxon>Pentapetalae</taxon>
        <taxon>rosids</taxon>
        <taxon>malvids</taxon>
        <taxon>Myrtales</taxon>
        <taxon>Lythraceae</taxon>
        <taxon>Punica</taxon>
    </lineage>
</organism>
<proteinExistence type="predicted"/>
<keyword evidence="3" id="KW-1185">Reference proteome</keyword>
<dbReference type="EMBL" id="PGOL01003058">
    <property type="protein sequence ID" value="PKI43324.1"/>
    <property type="molecule type" value="Genomic_DNA"/>
</dbReference>
<feature type="compositionally biased region" description="Basic and acidic residues" evidence="1">
    <location>
        <begin position="90"/>
        <end position="101"/>
    </location>
</feature>
<dbReference type="AlphaFoldDB" id="A0A2I0IH58"/>
<feature type="compositionally biased region" description="Polar residues" evidence="1">
    <location>
        <begin position="57"/>
        <end position="77"/>
    </location>
</feature>
<gene>
    <name evidence="2" type="ORF">CRG98_036304</name>
</gene>
<evidence type="ECO:0000313" key="3">
    <source>
        <dbReference type="Proteomes" id="UP000233551"/>
    </source>
</evidence>
<reference evidence="2 3" key="1">
    <citation type="submission" date="2017-11" db="EMBL/GenBank/DDBJ databases">
        <title>De-novo sequencing of pomegranate (Punica granatum L.) genome.</title>
        <authorList>
            <person name="Akparov Z."/>
            <person name="Amiraslanov A."/>
            <person name="Hajiyeva S."/>
            <person name="Abbasov M."/>
            <person name="Kaur K."/>
            <person name="Hamwieh A."/>
            <person name="Solovyev V."/>
            <person name="Salamov A."/>
            <person name="Braich B."/>
            <person name="Kosarev P."/>
            <person name="Mahmoud A."/>
            <person name="Hajiyev E."/>
            <person name="Babayeva S."/>
            <person name="Izzatullayeva V."/>
            <person name="Mammadov A."/>
            <person name="Mammadov A."/>
            <person name="Sharifova S."/>
            <person name="Ojaghi J."/>
            <person name="Eynullazada K."/>
            <person name="Bayramov B."/>
            <person name="Abdulazimova A."/>
            <person name="Shahmuradov I."/>
        </authorList>
    </citation>
    <scope>NUCLEOTIDE SEQUENCE [LARGE SCALE GENOMIC DNA]</scope>
    <source>
        <strain evidence="3">cv. AG2017</strain>
        <tissue evidence="2">Leaf</tissue>
    </source>
</reference>
<accession>A0A2I0IH58</accession>
<protein>
    <submittedName>
        <fullName evidence="2">Uncharacterized protein</fullName>
    </submittedName>
</protein>
<comment type="caution">
    <text evidence="2">The sequence shown here is derived from an EMBL/GenBank/DDBJ whole genome shotgun (WGS) entry which is preliminary data.</text>
</comment>
<dbReference type="Proteomes" id="UP000233551">
    <property type="component" value="Unassembled WGS sequence"/>
</dbReference>
<name>A0A2I0IH58_PUNGR</name>
<evidence type="ECO:0000313" key="2">
    <source>
        <dbReference type="EMBL" id="PKI43324.1"/>
    </source>
</evidence>
<sequence length="129" mass="14158">MRTSGRAVEAAAFATLRQTKPPEKSDCFQLIGYPVDWEQQRKAAFARDGVGSDGGVKQNQSSGKWQNYSHVQQSSGLKQGAQRHVALSAHDADAGESSHKEAAVLTHSNRFRSCLHFSILQRTHPTLLV</sequence>
<evidence type="ECO:0000256" key="1">
    <source>
        <dbReference type="SAM" id="MobiDB-lite"/>
    </source>
</evidence>